<keyword evidence="5" id="KW-1185">Reference proteome</keyword>
<dbReference type="OrthoDB" id="48988at2759"/>
<dbReference type="Pfam" id="PF03446">
    <property type="entry name" value="NAD_binding_2"/>
    <property type="match status" value="1"/>
</dbReference>
<dbReference type="EMBL" id="KV878214">
    <property type="protein sequence ID" value="OJJ33377.1"/>
    <property type="molecule type" value="Genomic_DNA"/>
</dbReference>
<dbReference type="RefSeq" id="XP_040687054.1">
    <property type="nucleotide sequence ID" value="XM_040836028.1"/>
</dbReference>
<sequence>MTKPNIAFIGLGAMGMGMALHLLEDGFPVAGFDLNPKALETLKSKGGSAATSPRECVQDCEIVVGMVANAKQTEAAFFTESTGAVWGLTSNATIILCSTFPPEFPAQVQTLLRTQFDKPDVSVIDCPVSGGTVRAAQGALTILSSGAATALERANPVLRSMSQHLYEIPGGLGWASKVKLINQQLAGIHIAVAAEAMGFAVTLGLNTKAVYEGVVGSAANSWMFENRVPHMLADDWTPYSALDIFVKDMGIVTAEGHNHQFPLFLSSVVEQFYLLGARMGYGKEDDSGLVRVFCPNGSVSASSENENAVYIQAIHELLEIVHTFAAVEALALSQRIQLPLKELVSIISTAAGSSESFKRVAANMLDGDISTGAKIADSRAKLVRFSSIVYSYSDMDRTILYLWQRNSSIRFL</sequence>
<protein>
    <recommendedName>
        <fullName evidence="6">3-hydroxyisobutyrate dehydrogenase</fullName>
    </recommendedName>
</protein>
<dbReference type="InterPro" id="IPR036291">
    <property type="entry name" value="NAD(P)-bd_dom_sf"/>
</dbReference>
<dbReference type="STRING" id="1073089.A0A1L9RET1"/>
<dbReference type="SUPFAM" id="SSF51735">
    <property type="entry name" value="NAD(P)-binding Rossmann-fold domains"/>
    <property type="match status" value="1"/>
</dbReference>
<dbReference type="GO" id="GO:0050661">
    <property type="term" value="F:NADP binding"/>
    <property type="evidence" value="ECO:0007669"/>
    <property type="project" value="InterPro"/>
</dbReference>
<dbReference type="InterPro" id="IPR013328">
    <property type="entry name" value="6PGD_dom2"/>
</dbReference>
<dbReference type="Gene3D" id="3.40.50.720">
    <property type="entry name" value="NAD(P)-binding Rossmann-like Domain"/>
    <property type="match status" value="1"/>
</dbReference>
<dbReference type="Proteomes" id="UP000184383">
    <property type="component" value="Unassembled WGS sequence"/>
</dbReference>
<evidence type="ECO:0000313" key="5">
    <source>
        <dbReference type="Proteomes" id="UP000184383"/>
    </source>
</evidence>
<dbReference type="GO" id="GO:0016491">
    <property type="term" value="F:oxidoreductase activity"/>
    <property type="evidence" value="ECO:0007669"/>
    <property type="project" value="InterPro"/>
</dbReference>
<dbReference type="VEuPathDB" id="FungiDB:ASPWEDRAFT_43439"/>
<keyword evidence="1" id="KW-0732">Signal</keyword>
<name>A0A1L9RET1_ASPWE</name>
<dbReference type="SUPFAM" id="SSF48179">
    <property type="entry name" value="6-phosphogluconate dehydrogenase C-terminal domain-like"/>
    <property type="match status" value="2"/>
</dbReference>
<dbReference type="Pfam" id="PF14833">
    <property type="entry name" value="NAD_binding_11"/>
    <property type="match status" value="1"/>
</dbReference>
<reference evidence="5" key="1">
    <citation type="journal article" date="2017" name="Genome Biol.">
        <title>Comparative genomics reveals high biological diversity and specific adaptations in the industrially and medically important fungal genus Aspergillus.</title>
        <authorList>
            <person name="de Vries R.P."/>
            <person name="Riley R."/>
            <person name="Wiebenga A."/>
            <person name="Aguilar-Osorio G."/>
            <person name="Amillis S."/>
            <person name="Uchima C.A."/>
            <person name="Anderluh G."/>
            <person name="Asadollahi M."/>
            <person name="Askin M."/>
            <person name="Barry K."/>
            <person name="Battaglia E."/>
            <person name="Bayram O."/>
            <person name="Benocci T."/>
            <person name="Braus-Stromeyer S.A."/>
            <person name="Caldana C."/>
            <person name="Canovas D."/>
            <person name="Cerqueira G.C."/>
            <person name="Chen F."/>
            <person name="Chen W."/>
            <person name="Choi C."/>
            <person name="Clum A."/>
            <person name="Dos Santos R.A."/>
            <person name="Damasio A.R."/>
            <person name="Diallinas G."/>
            <person name="Emri T."/>
            <person name="Fekete E."/>
            <person name="Flipphi M."/>
            <person name="Freyberg S."/>
            <person name="Gallo A."/>
            <person name="Gournas C."/>
            <person name="Habgood R."/>
            <person name="Hainaut M."/>
            <person name="Harispe M.L."/>
            <person name="Henrissat B."/>
            <person name="Hilden K.S."/>
            <person name="Hope R."/>
            <person name="Hossain A."/>
            <person name="Karabika E."/>
            <person name="Karaffa L."/>
            <person name="Karanyi Z."/>
            <person name="Krasevec N."/>
            <person name="Kuo A."/>
            <person name="Kusch H."/>
            <person name="LaButti K."/>
            <person name="Lagendijk E.L."/>
            <person name="Lapidus A."/>
            <person name="Levasseur A."/>
            <person name="Lindquist E."/>
            <person name="Lipzen A."/>
            <person name="Logrieco A.F."/>
            <person name="MacCabe A."/>
            <person name="Maekelae M.R."/>
            <person name="Malavazi I."/>
            <person name="Melin P."/>
            <person name="Meyer V."/>
            <person name="Mielnichuk N."/>
            <person name="Miskei M."/>
            <person name="Molnar A.P."/>
            <person name="Mule G."/>
            <person name="Ngan C.Y."/>
            <person name="Orejas M."/>
            <person name="Orosz E."/>
            <person name="Ouedraogo J.P."/>
            <person name="Overkamp K.M."/>
            <person name="Park H.-S."/>
            <person name="Perrone G."/>
            <person name="Piumi F."/>
            <person name="Punt P.J."/>
            <person name="Ram A.F."/>
            <person name="Ramon A."/>
            <person name="Rauscher S."/>
            <person name="Record E."/>
            <person name="Riano-Pachon D.M."/>
            <person name="Robert V."/>
            <person name="Roehrig J."/>
            <person name="Ruller R."/>
            <person name="Salamov A."/>
            <person name="Salih N.S."/>
            <person name="Samson R.A."/>
            <person name="Sandor E."/>
            <person name="Sanguinetti M."/>
            <person name="Schuetze T."/>
            <person name="Sepcic K."/>
            <person name="Shelest E."/>
            <person name="Sherlock G."/>
            <person name="Sophianopoulou V."/>
            <person name="Squina F.M."/>
            <person name="Sun H."/>
            <person name="Susca A."/>
            <person name="Todd R.B."/>
            <person name="Tsang A."/>
            <person name="Unkles S.E."/>
            <person name="van de Wiele N."/>
            <person name="van Rossen-Uffink D."/>
            <person name="Oliveira J.V."/>
            <person name="Vesth T.C."/>
            <person name="Visser J."/>
            <person name="Yu J.-H."/>
            <person name="Zhou M."/>
            <person name="Andersen M.R."/>
            <person name="Archer D.B."/>
            <person name="Baker S.E."/>
            <person name="Benoit I."/>
            <person name="Brakhage A.A."/>
            <person name="Braus G.H."/>
            <person name="Fischer R."/>
            <person name="Frisvad J.C."/>
            <person name="Goldman G.H."/>
            <person name="Houbraken J."/>
            <person name="Oakley B."/>
            <person name="Pocsi I."/>
            <person name="Scazzocchio C."/>
            <person name="Seiboth B."/>
            <person name="vanKuyk P.A."/>
            <person name="Wortman J."/>
            <person name="Dyer P.S."/>
            <person name="Grigoriev I.V."/>
        </authorList>
    </citation>
    <scope>NUCLEOTIDE SEQUENCE [LARGE SCALE GENOMIC DNA]</scope>
    <source>
        <strain evidence="5">DTO 134E9</strain>
    </source>
</reference>
<dbReference type="InterPro" id="IPR006115">
    <property type="entry name" value="6PGDH_NADP-bd"/>
</dbReference>
<dbReference type="PANTHER" id="PTHR43060:SF17">
    <property type="entry name" value="L-THREONATE DEHYDROGENASE"/>
    <property type="match status" value="1"/>
</dbReference>
<dbReference type="GO" id="GO:0051287">
    <property type="term" value="F:NAD binding"/>
    <property type="evidence" value="ECO:0007669"/>
    <property type="project" value="InterPro"/>
</dbReference>
<proteinExistence type="predicted"/>
<evidence type="ECO:0008006" key="6">
    <source>
        <dbReference type="Google" id="ProtNLM"/>
    </source>
</evidence>
<dbReference type="InterPro" id="IPR008927">
    <property type="entry name" value="6-PGluconate_DH-like_C_sf"/>
</dbReference>
<gene>
    <name evidence="4" type="ORF">ASPWEDRAFT_43439</name>
</gene>
<feature type="domain" description="6-phosphogluconate dehydrogenase NADP-binding" evidence="2">
    <location>
        <begin position="5"/>
        <end position="166"/>
    </location>
</feature>
<evidence type="ECO:0000256" key="1">
    <source>
        <dbReference type="SAM" id="SignalP"/>
    </source>
</evidence>
<evidence type="ECO:0000259" key="3">
    <source>
        <dbReference type="Pfam" id="PF14833"/>
    </source>
</evidence>
<feature type="chain" id="PRO_5012657044" description="3-hydroxyisobutyrate dehydrogenase" evidence="1">
    <location>
        <begin position="20"/>
        <end position="412"/>
    </location>
</feature>
<dbReference type="Gene3D" id="1.10.1040.10">
    <property type="entry name" value="N-(1-d-carboxylethyl)-l-norvaline Dehydrogenase, domain 2"/>
    <property type="match status" value="2"/>
</dbReference>
<feature type="signal peptide" evidence="1">
    <location>
        <begin position="1"/>
        <end position="19"/>
    </location>
</feature>
<evidence type="ECO:0000259" key="2">
    <source>
        <dbReference type="Pfam" id="PF03446"/>
    </source>
</evidence>
<feature type="domain" description="3-hydroxyisobutyrate dehydrogenase-like NAD-binding" evidence="3">
    <location>
        <begin position="174"/>
        <end position="292"/>
    </location>
</feature>
<dbReference type="AlphaFoldDB" id="A0A1L9RET1"/>
<organism evidence="4 5">
    <name type="scientific">Aspergillus wentii DTO 134E9</name>
    <dbReference type="NCBI Taxonomy" id="1073089"/>
    <lineage>
        <taxon>Eukaryota</taxon>
        <taxon>Fungi</taxon>
        <taxon>Dikarya</taxon>
        <taxon>Ascomycota</taxon>
        <taxon>Pezizomycotina</taxon>
        <taxon>Eurotiomycetes</taxon>
        <taxon>Eurotiomycetidae</taxon>
        <taxon>Eurotiales</taxon>
        <taxon>Aspergillaceae</taxon>
        <taxon>Aspergillus</taxon>
        <taxon>Aspergillus subgen. Cremei</taxon>
    </lineage>
</organism>
<dbReference type="PANTHER" id="PTHR43060">
    <property type="entry name" value="3-HYDROXYISOBUTYRATE DEHYDROGENASE-LIKE 1, MITOCHONDRIAL-RELATED"/>
    <property type="match status" value="1"/>
</dbReference>
<dbReference type="GeneID" id="63751876"/>
<dbReference type="PROSITE" id="PS00895">
    <property type="entry name" value="3_HYDROXYISOBUT_DH"/>
    <property type="match status" value="1"/>
</dbReference>
<dbReference type="InterPro" id="IPR002204">
    <property type="entry name" value="3-OH-isobutyrate_DH-rel_CS"/>
</dbReference>
<evidence type="ECO:0000313" key="4">
    <source>
        <dbReference type="EMBL" id="OJJ33377.1"/>
    </source>
</evidence>
<dbReference type="InterPro" id="IPR029154">
    <property type="entry name" value="HIBADH-like_NADP-bd"/>
</dbReference>
<accession>A0A1L9RET1</accession>